<sequence length="90" mass="9879">MPSMAAAAVKKDGNIMNDALAAEQAVAYLKDLAENVCDRWEKFDKRGKMDQSTDKFLRKPKGTDAQNRILSLSVGIPLVIVSHSPFLNTS</sequence>
<protein>
    <submittedName>
        <fullName evidence="1">Uncharacterized protein</fullName>
    </submittedName>
</protein>
<name>A0ABQ0BXP1_9FIRM</name>
<evidence type="ECO:0000313" key="1">
    <source>
        <dbReference type="EMBL" id="GAA6501301.1"/>
    </source>
</evidence>
<dbReference type="EMBL" id="BAABZQ010000001">
    <property type="protein sequence ID" value="GAA6501301.1"/>
    <property type="molecule type" value="Genomic_DNA"/>
</dbReference>
<gene>
    <name evidence="1" type="ORF">K340107D12_41170</name>
</gene>
<proteinExistence type="predicted"/>
<keyword evidence="2" id="KW-1185">Reference proteome</keyword>
<reference evidence="1 2" key="1">
    <citation type="submission" date="2024-04" db="EMBL/GenBank/DDBJ databases">
        <title>Defined microbial consortia suppress multidrug-resistant proinflammatory Enterobacteriaceae via ecological control.</title>
        <authorList>
            <person name="Furuichi M."/>
            <person name="Kawaguchi T."/>
            <person name="Pust M."/>
            <person name="Yasuma K."/>
            <person name="Plichta D."/>
            <person name="Hasegawa N."/>
            <person name="Ohya T."/>
            <person name="Bhattarai S."/>
            <person name="Sasajima S."/>
            <person name="Aoto Y."/>
            <person name="Tuganbaev T."/>
            <person name="Yaginuma M."/>
            <person name="Ueda M."/>
            <person name="Okahashi N."/>
            <person name="Amafuji K."/>
            <person name="Kiridooshi Y."/>
            <person name="Sugita K."/>
            <person name="Strazar M."/>
            <person name="Skelly A."/>
            <person name="Suda W."/>
            <person name="Hattori M."/>
            <person name="Nakamoto N."/>
            <person name="Caballero S."/>
            <person name="Norman J."/>
            <person name="Olle B."/>
            <person name="Tanoue T."/>
            <person name="Arita M."/>
            <person name="Bucci V."/>
            <person name="Atarashi K."/>
            <person name="Xavier R."/>
            <person name="Honda K."/>
        </authorList>
    </citation>
    <scope>NUCLEOTIDE SEQUENCE [LARGE SCALE GENOMIC DNA]</scope>
    <source>
        <strain evidence="2">k34-0107-D12</strain>
    </source>
</reference>
<accession>A0ABQ0BXP1</accession>
<evidence type="ECO:0000313" key="2">
    <source>
        <dbReference type="Proteomes" id="UP001600941"/>
    </source>
</evidence>
<comment type="caution">
    <text evidence="1">The sequence shown here is derived from an EMBL/GenBank/DDBJ whole genome shotgun (WGS) entry which is preliminary data.</text>
</comment>
<organism evidence="1 2">
    <name type="scientific">Blautia parvula</name>
    <dbReference type="NCBI Taxonomy" id="2877527"/>
    <lineage>
        <taxon>Bacteria</taxon>
        <taxon>Bacillati</taxon>
        <taxon>Bacillota</taxon>
        <taxon>Clostridia</taxon>
        <taxon>Lachnospirales</taxon>
        <taxon>Lachnospiraceae</taxon>
        <taxon>Blautia</taxon>
    </lineage>
</organism>
<dbReference type="Proteomes" id="UP001600941">
    <property type="component" value="Unassembled WGS sequence"/>
</dbReference>